<dbReference type="InterPro" id="IPR000867">
    <property type="entry name" value="IGFBP-like"/>
</dbReference>
<feature type="signal peptide" evidence="7">
    <location>
        <begin position="1"/>
        <end position="22"/>
    </location>
</feature>
<keyword evidence="3" id="KW-0341">Growth regulation</keyword>
<dbReference type="InterPro" id="IPR009030">
    <property type="entry name" value="Growth_fac_rcpt_cys_sf"/>
</dbReference>
<protein>
    <recommendedName>
        <fullName evidence="8">IGFBP N-terminal domain-containing protein</fullName>
    </recommendedName>
</protein>
<evidence type="ECO:0000256" key="7">
    <source>
        <dbReference type="SAM" id="SignalP"/>
    </source>
</evidence>
<name>A0AAW0Q458_9GOBI</name>
<keyword evidence="5" id="KW-0340">Growth factor binding</keyword>
<dbReference type="PANTHER" id="PTHR11551">
    <property type="entry name" value="INSULIN-LIKE GROWTH FACTOR BINDING PROTEIN"/>
    <property type="match status" value="1"/>
</dbReference>
<dbReference type="Gene3D" id="4.10.40.20">
    <property type="match status" value="1"/>
</dbReference>
<dbReference type="EMBL" id="JBBPFD010000002">
    <property type="protein sequence ID" value="KAK7938894.1"/>
    <property type="molecule type" value="Genomic_DNA"/>
</dbReference>
<evidence type="ECO:0000313" key="9">
    <source>
        <dbReference type="EMBL" id="KAK7938894.1"/>
    </source>
</evidence>
<proteinExistence type="predicted"/>
<dbReference type="GO" id="GO:0005615">
    <property type="term" value="C:extracellular space"/>
    <property type="evidence" value="ECO:0007669"/>
    <property type="project" value="TreeGrafter"/>
</dbReference>
<evidence type="ECO:0000256" key="1">
    <source>
        <dbReference type="ARBA" id="ARBA00004613"/>
    </source>
</evidence>
<comment type="subcellular location">
    <subcellularLocation>
        <location evidence="1">Secreted</location>
    </subcellularLocation>
</comment>
<evidence type="ECO:0000256" key="4">
    <source>
        <dbReference type="ARBA" id="ARBA00023157"/>
    </source>
</evidence>
<keyword evidence="7" id="KW-0732">Signal</keyword>
<evidence type="ECO:0000256" key="5">
    <source>
        <dbReference type="ARBA" id="ARBA00023183"/>
    </source>
</evidence>
<evidence type="ECO:0000256" key="2">
    <source>
        <dbReference type="ARBA" id="ARBA00022525"/>
    </source>
</evidence>
<dbReference type="InterPro" id="IPR017891">
    <property type="entry name" value="Insulin_GF-bd_Cys-rich_CS"/>
</dbReference>
<accession>A0AAW0Q458</accession>
<dbReference type="FunFam" id="4.10.40.20:FF:000001">
    <property type="entry name" value="Insulin-like growth factor binding protein 5"/>
    <property type="match status" value="1"/>
</dbReference>
<dbReference type="PROSITE" id="PS51323">
    <property type="entry name" value="IGFBP_N_2"/>
    <property type="match status" value="1"/>
</dbReference>
<feature type="chain" id="PRO_5043699009" description="IGFBP N-terminal domain-containing protein" evidence="7">
    <location>
        <begin position="23"/>
        <end position="278"/>
    </location>
</feature>
<dbReference type="SUPFAM" id="SSF57184">
    <property type="entry name" value="Growth factor receptor domain"/>
    <property type="match status" value="1"/>
</dbReference>
<keyword evidence="10" id="KW-1185">Reference proteome</keyword>
<sequence>MLPLRSCLLLLLLLLCPGPALLLGDLVFRCPSCTAELLALCPKVSGFCGEIVREPGCGCCPVCARAQGEFCGVYTPRCATGLRCYPAPGALYPLQDLLLGLGRCGPKVEVQDVNNEVPGTVTPPRLRRPGQDPRVWQEAAVKQHLKDIKTRMKSCTLEEDRPPRVPLSGSLAKHTDAVCSHYRAYRLSVVGTQHRRLVKARTVCTNVSAAGIQHCSSVIERKFTAWFVGEEDGRKRLVCDQGSASDVNGSRASRGSHYQSENLRPHPSLANQNAAFCS</sequence>
<organism evidence="9 10">
    <name type="scientific">Mugilogobius chulae</name>
    <name type="common">yellowstripe goby</name>
    <dbReference type="NCBI Taxonomy" id="88201"/>
    <lineage>
        <taxon>Eukaryota</taxon>
        <taxon>Metazoa</taxon>
        <taxon>Chordata</taxon>
        <taxon>Craniata</taxon>
        <taxon>Vertebrata</taxon>
        <taxon>Euteleostomi</taxon>
        <taxon>Actinopterygii</taxon>
        <taxon>Neopterygii</taxon>
        <taxon>Teleostei</taxon>
        <taxon>Neoteleostei</taxon>
        <taxon>Acanthomorphata</taxon>
        <taxon>Gobiaria</taxon>
        <taxon>Gobiiformes</taxon>
        <taxon>Gobioidei</taxon>
        <taxon>Gobiidae</taxon>
        <taxon>Gobionellinae</taxon>
        <taxon>Mugilogobius</taxon>
    </lineage>
</organism>
<dbReference type="GO" id="GO:0031994">
    <property type="term" value="F:insulin-like growth factor I binding"/>
    <property type="evidence" value="ECO:0007669"/>
    <property type="project" value="TreeGrafter"/>
</dbReference>
<dbReference type="Proteomes" id="UP001460270">
    <property type="component" value="Unassembled WGS sequence"/>
</dbReference>
<dbReference type="PROSITE" id="PS00222">
    <property type="entry name" value="IGFBP_N_1"/>
    <property type="match status" value="1"/>
</dbReference>
<keyword evidence="4" id="KW-1015">Disulfide bond</keyword>
<reference evidence="10" key="1">
    <citation type="submission" date="2024-04" db="EMBL/GenBank/DDBJ databases">
        <title>Salinicola lusitanus LLJ914,a marine bacterium isolated from the Okinawa Trough.</title>
        <authorList>
            <person name="Li J."/>
        </authorList>
    </citation>
    <scope>NUCLEOTIDE SEQUENCE [LARGE SCALE GENOMIC DNA]</scope>
</reference>
<dbReference type="GO" id="GO:0031995">
    <property type="term" value="F:insulin-like growth factor II binding"/>
    <property type="evidence" value="ECO:0007669"/>
    <property type="project" value="TreeGrafter"/>
</dbReference>
<evidence type="ECO:0000313" key="10">
    <source>
        <dbReference type="Proteomes" id="UP001460270"/>
    </source>
</evidence>
<dbReference type="SMART" id="SM00121">
    <property type="entry name" value="IB"/>
    <property type="match status" value="1"/>
</dbReference>
<dbReference type="PRINTS" id="PR01976">
    <property type="entry name" value="IGFBPFAMILY"/>
</dbReference>
<keyword evidence="2" id="KW-0964">Secreted</keyword>
<evidence type="ECO:0000256" key="3">
    <source>
        <dbReference type="ARBA" id="ARBA00022604"/>
    </source>
</evidence>
<dbReference type="InterPro" id="IPR022321">
    <property type="entry name" value="IGFBP_1-6_chordata"/>
</dbReference>
<dbReference type="GO" id="GO:0043567">
    <property type="term" value="P:regulation of insulin-like growth factor receptor signaling pathway"/>
    <property type="evidence" value="ECO:0007669"/>
    <property type="project" value="TreeGrafter"/>
</dbReference>
<comment type="caution">
    <text evidence="9">The sequence shown here is derived from an EMBL/GenBank/DDBJ whole genome shotgun (WGS) entry which is preliminary data.</text>
</comment>
<feature type="region of interest" description="Disordered" evidence="6">
    <location>
        <begin position="241"/>
        <end position="267"/>
    </location>
</feature>
<gene>
    <name evidence="9" type="ORF">WMY93_002220</name>
</gene>
<feature type="domain" description="IGFBP N-terminal" evidence="8">
    <location>
        <begin position="26"/>
        <end position="107"/>
    </location>
</feature>
<dbReference type="AlphaFoldDB" id="A0AAW0Q458"/>
<dbReference type="PANTHER" id="PTHR11551:SF5">
    <property type="entry name" value="INSULIN-LIKE GROWTH FACTOR-BINDING PROTEIN 2"/>
    <property type="match status" value="1"/>
</dbReference>
<evidence type="ECO:0000256" key="6">
    <source>
        <dbReference type="SAM" id="MobiDB-lite"/>
    </source>
</evidence>
<dbReference type="Pfam" id="PF00219">
    <property type="entry name" value="IGFBP"/>
    <property type="match status" value="1"/>
</dbReference>
<feature type="compositionally biased region" description="Polar residues" evidence="6">
    <location>
        <begin position="242"/>
        <end position="262"/>
    </location>
</feature>
<evidence type="ECO:0000259" key="8">
    <source>
        <dbReference type="PROSITE" id="PS51323"/>
    </source>
</evidence>